<protein>
    <submittedName>
        <fullName evidence="1">Uncharacterized protein</fullName>
    </submittedName>
</protein>
<keyword evidence="1" id="KW-0614">Plasmid</keyword>
<accession>Q65AQ1</accession>
<sequence length="148" mass="16122">MRRRMKPAKIRLLEPQFLGYTGILCGIQFVDGISVAELRFIDQQRICASMRATTVEGKNVSPSAAYSSRNDLTADDIVETAAPDIVPMKRGTAEVEAKPVQRFTREELESIADCEGIAGLRQIGNQIGVKAKGIVEMIEGILKAQGGE</sequence>
<reference evidence="1" key="1">
    <citation type="journal article" date="2004" name="Infect. Immun.">
        <title>Structural organization of the pFra virulence-associated plasmid of rhamnose-positive Yersinia pestis.</title>
        <authorList>
            <person name="Golubov A."/>
            <person name="Neubauer H."/>
            <person name="Nolting C."/>
            <person name="Heesemann J."/>
            <person name="Rakin A."/>
        </authorList>
    </citation>
    <scope>NUCLEOTIDE SEQUENCE [LARGE SCALE GENOMIC DNA]</scope>
    <source>
        <plasmid evidence="1">pG8786</plasmid>
    </source>
</reference>
<proteinExistence type="predicted"/>
<keyword evidence="1" id="KW-0269">Exonuclease</keyword>
<evidence type="ECO:0000313" key="1">
    <source>
        <dbReference type="EMBL" id="CAG27422.1"/>
    </source>
</evidence>
<dbReference type="EMBL" id="AJ698720">
    <property type="protein sequence ID" value="CAG27422.1"/>
    <property type="molecule type" value="Genomic_DNA"/>
</dbReference>
<organism evidence="1">
    <name type="scientific">Yersinia pestis</name>
    <dbReference type="NCBI Taxonomy" id="632"/>
    <lineage>
        <taxon>Bacteria</taxon>
        <taxon>Pseudomonadati</taxon>
        <taxon>Pseudomonadota</taxon>
        <taxon>Gammaproteobacteria</taxon>
        <taxon>Enterobacterales</taxon>
        <taxon>Yersiniaceae</taxon>
        <taxon>Yersinia</taxon>
    </lineage>
</organism>
<keyword evidence="1" id="KW-0378">Hydrolase</keyword>
<dbReference type="GO" id="GO:0004519">
    <property type="term" value="F:endonuclease activity"/>
    <property type="evidence" value="ECO:0007669"/>
    <property type="project" value="UniProtKB-KW"/>
</dbReference>
<keyword evidence="1" id="KW-0449">Lipoprotein</keyword>
<dbReference type="AlphaFoldDB" id="Q65AQ1"/>
<keyword evidence="1" id="KW-0255">Endonuclease</keyword>
<dbReference type="GO" id="GO:0004527">
    <property type="term" value="F:exonuclease activity"/>
    <property type="evidence" value="ECO:0007669"/>
    <property type="project" value="UniProtKB-KW"/>
</dbReference>
<name>Q65AQ1_YERPE</name>
<geneLocation type="plasmid" evidence="1">
    <name>pG8786</name>
</geneLocation>
<keyword evidence="1" id="KW-0540">Nuclease</keyword>